<dbReference type="Proteomes" id="UP000092213">
    <property type="component" value="Chromosome"/>
</dbReference>
<sequence length="75" mass="8256">MDAWPSKAIAITITIAPIGMRIASIAISHRGFPARHARDALPYGARRHDTHTRLCESSRGPRLGTENRLQINLGL</sequence>
<gene>
    <name evidence="1" type="ORF">BAU08_17735</name>
</gene>
<proteinExistence type="predicted"/>
<dbReference type="RefSeq" id="WP_066670772.1">
    <property type="nucleotide sequence ID" value="NZ_CP016171.1"/>
</dbReference>
<accession>A0A193FZX0</accession>
<name>A0A193FZX0_9BORD</name>
<evidence type="ECO:0000313" key="2">
    <source>
        <dbReference type="Proteomes" id="UP000092213"/>
    </source>
</evidence>
<protein>
    <submittedName>
        <fullName evidence="1">Uncharacterized protein</fullName>
    </submittedName>
</protein>
<dbReference type="AlphaFoldDB" id="A0A193FZX0"/>
<dbReference type="EMBL" id="CP016171">
    <property type="protein sequence ID" value="ANN72943.1"/>
    <property type="molecule type" value="Genomic_DNA"/>
</dbReference>
<reference evidence="1 2" key="1">
    <citation type="submission" date="2016-06" db="EMBL/GenBank/DDBJ databases">
        <title>Complete genome sequences of Bordetella bronchialis and Bordetella flabilis.</title>
        <authorList>
            <person name="LiPuma J.J."/>
            <person name="Spilker T."/>
        </authorList>
    </citation>
    <scope>NUCLEOTIDE SEQUENCE [LARGE SCALE GENOMIC DNA]</scope>
    <source>
        <strain evidence="1 2">AU17976</strain>
    </source>
</reference>
<evidence type="ECO:0000313" key="1">
    <source>
        <dbReference type="EMBL" id="ANN72943.1"/>
    </source>
</evidence>
<organism evidence="1 2">
    <name type="scientific">Bordetella bronchialis</name>
    <dbReference type="NCBI Taxonomy" id="463025"/>
    <lineage>
        <taxon>Bacteria</taxon>
        <taxon>Pseudomonadati</taxon>
        <taxon>Pseudomonadota</taxon>
        <taxon>Betaproteobacteria</taxon>
        <taxon>Burkholderiales</taxon>
        <taxon>Alcaligenaceae</taxon>
        <taxon>Bordetella</taxon>
    </lineage>
</organism>